<dbReference type="InterPro" id="IPR001343">
    <property type="entry name" value="Hemolysn_Ca-bd"/>
</dbReference>
<dbReference type="KEGG" id="oxy:HCG48_21935"/>
<feature type="region of interest" description="Disordered" evidence="3">
    <location>
        <begin position="1486"/>
        <end position="1525"/>
    </location>
</feature>
<dbReference type="InterPro" id="IPR010221">
    <property type="entry name" value="VCBS_dom"/>
</dbReference>
<dbReference type="InterPro" id="IPR018511">
    <property type="entry name" value="Hemolysin-typ_Ca-bd_CS"/>
</dbReference>
<dbReference type="SUPFAM" id="SSF49313">
    <property type="entry name" value="Cadherin-like"/>
    <property type="match status" value="1"/>
</dbReference>
<dbReference type="InterPro" id="IPR016187">
    <property type="entry name" value="CTDL_fold"/>
</dbReference>
<dbReference type="Gene3D" id="2.60.40.3440">
    <property type="match status" value="2"/>
</dbReference>
<dbReference type="GO" id="GO:0016020">
    <property type="term" value="C:membrane"/>
    <property type="evidence" value="ECO:0007669"/>
    <property type="project" value="InterPro"/>
</dbReference>
<dbReference type="Pfam" id="PF14252">
    <property type="entry name" value="DUF4347"/>
    <property type="match status" value="1"/>
</dbReference>
<keyword evidence="2" id="KW-0964">Secreted</keyword>
<dbReference type="NCBIfam" id="NF012211">
    <property type="entry name" value="tand_rpt_95"/>
    <property type="match status" value="3"/>
</dbReference>
<dbReference type="InterPro" id="IPR006644">
    <property type="entry name" value="Cadg"/>
</dbReference>
<feature type="compositionally biased region" description="Pro residues" evidence="3">
    <location>
        <begin position="1302"/>
        <end position="1324"/>
    </location>
</feature>
<dbReference type="Pfam" id="PF05345">
    <property type="entry name" value="He_PIG"/>
    <property type="match status" value="1"/>
</dbReference>
<dbReference type="PANTHER" id="PTHR38340">
    <property type="entry name" value="S-LAYER PROTEIN"/>
    <property type="match status" value="1"/>
</dbReference>
<name>A0A6H1U274_9CYAN</name>
<evidence type="ECO:0000256" key="1">
    <source>
        <dbReference type="ARBA" id="ARBA00004613"/>
    </source>
</evidence>
<sequence length="1843" mass="195280">MNSAFSRDAHSRGNFSYRANSDSTDLGAEKAILFVDRGVEDYLDLVTGVNDGTEVIILDPSRDGIEEITEVLRDRHDLDSIHVVSHGQAGTVQLGTGLLSDRTLDRYRDLLPAWGDALTPGGDLLFYGCNFAATDSAIAFIEQLADLTGADLAASSDRTGNSALGGDWLLELTTGAIEAPLAFQQSVLDAYRGIFLPVLLGSGAELTYLSGDPATAIDNALTLEEDDPAAEPIQGARVNIETGFVQGEDELAFDETLAAAANITGTYNADTGVLVFSGSASDAQYQDLLRSVTYRNSSDDPTPGERKLTFSIGPNTLYFSETGHFYEFVPYPEDEDNRNWTNAKALSDNLNLYGLQGYLATITSAAENEFVSSKLEGVGWLGGADRLQGVDETEEGVWRWVTGPEGLEDEGKGLQFWQGGVNGNTVNDLYANWDNIEPTLEPNNDNNKEHFLHMLYSDEPGFARGKWNDFKNEASTLENYKPMGFVVEYGGLPGDPSPIFLSIEVTVNVINNKPPVLDASFAPTLTPIDEDATDPSGDRIADLLVDGAIADPDGTVEAIAVVAVDNNNGTWEYSLDDGQTWLAFGETLSETNAVLLDEGDRVRFLPDPNYNGILSEGLSFRAWDRTTGESGATADTTTGSTLFSAEIDTASLTVNPINDLPQVEDFSKFTQEEEAIAFTLTDFQQAYTDPVEGDPLKTLRFVSLPDNGTLFFNGNPVNVGGEIDLADAENLQFIPDPNWNGTTSFQWNGSDGSDFAAADATISLTVEALNDRPTVENIEKSANEDETIAFSADDFREVYADLGENTPLAKIALLAVPDNGTLSLNGNVLEAGAEIASADLDALVFIPNPNWNGTTQFNWNGSDGTEYATEAATVTIEIVPLNDPPTITGDLNKSGDPDTVIPFSPEDFSDRAIDADNDPLTEIVITSLPDNGTLLLGGNPVAIGQAIAIGDLTNLTFTPDPTWEGTTRFEWQVSDGNSLSPNKGTVNISVPLLPSNGAPIAENDNYSTPKNTALILPTDTGILANDRDPENESLTAILTELPTNGSLELDSDGSFVYTPNNNFEGVDRFTYRADDGTNLSELATVKITVRDGNLVPIAADDLYTLDEDSALTLTPSGVLANDNDGNGDRLTARSIVSPSHGRLSFNPDGSFTYTPDPNFTGTDRFTYQANDGAADSNIATVTLTVNNTNDPPTANGAIAIRETLVGNRFSFQIPEGTFTDIDPGDTFTYRVTLANGDPLPDWLQFDPRTGTFSGTPGTGDIGELAIVIEAIDRDNASAAMQFELTVNPTSSEGGSGGGSIPDDPPPVITPPDPVDPPPVITPPEPPEENPGSIPPGIDPVDGDNDGNDEGTPTVSPSEEGRDLAIAKSNTQPDLEPFPRQGGGFCQSPSSDPNCFCPPIPAPVQITFDPAAPRETGGLWSLGSSEPDTLIGGVANEVMTGFDSHDLLMGQEGDDLVFGDVGDDTLRGGTGSATPVGDAIERDRLEGGAGNDYINGNEGNDTIYSGSGDDRVHGGKDDDRMFGDRDDDTLYGDLGDDTMFGGIGSERPVGDRDDRDLLFGNRGNDILNGNQGDDTMFAGKDDDLAFGGKDDDWIWGDRGNDSVMGDRGNDRIFGGVSDPAVGDENGRDWLYGGLGDDFINGNESEDTICGGPGLDTVRGGKGDDLLGGYLGDDLLFGDLGNDTLCADEGNDTLYGGLGSDVAIGDRGERDYLCGGGGNDSLLGNEGRDFLHGSDGNDTIYGGKDDDTASGGNGDDWLFGDLGDDSLLGGLGSDRFVLHSARGTETIADFEDGIDVLVLADGLRFEDLTLAQVGSGISIHVGETAIATLENIGLAAIGASDFIGM</sequence>
<dbReference type="SUPFAM" id="SSF56436">
    <property type="entry name" value="C-type lectin-like"/>
    <property type="match status" value="1"/>
</dbReference>
<comment type="subcellular location">
    <subcellularLocation>
        <location evidence="1">Secreted</location>
    </subcellularLocation>
</comment>
<gene>
    <name evidence="5" type="ORF">HCG48_21935</name>
</gene>
<dbReference type="SMART" id="SM00736">
    <property type="entry name" value="CADG"/>
    <property type="match status" value="1"/>
</dbReference>
<dbReference type="InterPro" id="IPR028994">
    <property type="entry name" value="Integrin_alpha_N"/>
</dbReference>
<dbReference type="SUPFAM" id="SSF69318">
    <property type="entry name" value="Integrin alpha N-terminal domain"/>
    <property type="match status" value="1"/>
</dbReference>
<dbReference type="InterPro" id="IPR016186">
    <property type="entry name" value="C-type_lectin-like/link_sf"/>
</dbReference>
<dbReference type="Gene3D" id="2.150.10.10">
    <property type="entry name" value="Serralysin-like metalloprotease, C-terminal"/>
    <property type="match status" value="5"/>
</dbReference>
<feature type="region of interest" description="Disordered" evidence="3">
    <location>
        <begin position="1370"/>
        <end position="1389"/>
    </location>
</feature>
<dbReference type="PRINTS" id="PR00313">
    <property type="entry name" value="CABNDNGRPT"/>
</dbReference>
<feature type="region of interest" description="Disordered" evidence="3">
    <location>
        <begin position="1287"/>
        <end position="1361"/>
    </location>
</feature>
<dbReference type="Pfam" id="PF17963">
    <property type="entry name" value="Big_9"/>
    <property type="match status" value="3"/>
</dbReference>
<feature type="compositionally biased region" description="Basic and acidic residues" evidence="3">
    <location>
        <begin position="1507"/>
        <end position="1523"/>
    </location>
</feature>
<feature type="domain" description="C-type lectin" evidence="4">
    <location>
        <begin position="321"/>
        <end position="469"/>
    </location>
</feature>
<evidence type="ECO:0000256" key="3">
    <source>
        <dbReference type="SAM" id="MobiDB-lite"/>
    </source>
</evidence>
<dbReference type="Proteomes" id="UP000500857">
    <property type="component" value="Chromosome"/>
</dbReference>
<dbReference type="SUPFAM" id="SSF51120">
    <property type="entry name" value="beta-Roll"/>
    <property type="match status" value="4"/>
</dbReference>
<dbReference type="GO" id="GO:0005509">
    <property type="term" value="F:calcium ion binding"/>
    <property type="evidence" value="ECO:0007669"/>
    <property type="project" value="InterPro"/>
</dbReference>
<dbReference type="InterPro" id="IPR050557">
    <property type="entry name" value="RTX_toxin/Mannuronan_C5-epim"/>
</dbReference>
<dbReference type="PROSITE" id="PS00330">
    <property type="entry name" value="HEMOLYSIN_CALCIUM"/>
    <property type="match status" value="1"/>
</dbReference>
<dbReference type="InterPro" id="IPR013783">
    <property type="entry name" value="Ig-like_fold"/>
</dbReference>
<dbReference type="Gene3D" id="2.60.40.10">
    <property type="entry name" value="Immunoglobulins"/>
    <property type="match status" value="1"/>
</dbReference>
<dbReference type="PANTHER" id="PTHR38340:SF1">
    <property type="entry name" value="S-LAYER PROTEIN"/>
    <property type="match status" value="1"/>
</dbReference>
<dbReference type="PROSITE" id="PS50041">
    <property type="entry name" value="C_TYPE_LECTIN_2"/>
    <property type="match status" value="1"/>
</dbReference>
<dbReference type="InterPro" id="IPR011049">
    <property type="entry name" value="Serralysin-like_metalloprot_C"/>
</dbReference>
<dbReference type="NCBIfam" id="TIGR01965">
    <property type="entry name" value="VCBS_repeat"/>
    <property type="match status" value="1"/>
</dbReference>
<dbReference type="EMBL" id="CP051167">
    <property type="protein sequence ID" value="QIZ72931.1"/>
    <property type="molecule type" value="Genomic_DNA"/>
</dbReference>
<dbReference type="InterPro" id="IPR025592">
    <property type="entry name" value="DUF4347"/>
</dbReference>
<evidence type="ECO:0000313" key="5">
    <source>
        <dbReference type="EMBL" id="QIZ72931.1"/>
    </source>
</evidence>
<evidence type="ECO:0000259" key="4">
    <source>
        <dbReference type="PROSITE" id="PS50041"/>
    </source>
</evidence>
<evidence type="ECO:0000256" key="2">
    <source>
        <dbReference type="ARBA" id="ARBA00022525"/>
    </source>
</evidence>
<dbReference type="RefSeq" id="WP_168571078.1">
    <property type="nucleotide sequence ID" value="NZ_CP051167.1"/>
</dbReference>
<reference evidence="5 6" key="1">
    <citation type="submission" date="2020-04" db="EMBL/GenBank/DDBJ databases">
        <authorList>
            <person name="Basu S."/>
            <person name="Maruthanayagam V."/>
            <person name="Chakraborty S."/>
            <person name="Pramanik A."/>
            <person name="Mukherjee J."/>
            <person name="Brink B."/>
        </authorList>
    </citation>
    <scope>NUCLEOTIDE SEQUENCE [LARGE SCALE GENOMIC DNA]</scope>
    <source>
        <strain evidence="5 6">AP17</strain>
    </source>
</reference>
<dbReference type="InterPro" id="IPR015919">
    <property type="entry name" value="Cadherin-like_sf"/>
</dbReference>
<organism evidence="5 6">
    <name type="scientific">Oxynema aestuarii AP17</name>
    <dbReference type="NCBI Taxonomy" id="2064643"/>
    <lineage>
        <taxon>Bacteria</taxon>
        <taxon>Bacillati</taxon>
        <taxon>Cyanobacteriota</taxon>
        <taxon>Cyanophyceae</taxon>
        <taxon>Oscillatoriophycideae</taxon>
        <taxon>Oscillatoriales</taxon>
        <taxon>Oscillatoriaceae</taxon>
        <taxon>Oxynema</taxon>
        <taxon>Oxynema aestuarii</taxon>
    </lineage>
</organism>
<proteinExistence type="predicted"/>
<dbReference type="GO" id="GO:0005576">
    <property type="term" value="C:extracellular region"/>
    <property type="evidence" value="ECO:0007669"/>
    <property type="project" value="UniProtKB-SubCell"/>
</dbReference>
<dbReference type="Gene3D" id="3.10.100.10">
    <property type="entry name" value="Mannose-Binding Protein A, subunit A"/>
    <property type="match status" value="1"/>
</dbReference>
<protein>
    <submittedName>
        <fullName evidence="5">Tandem-95 repeat protein</fullName>
    </submittedName>
</protein>
<dbReference type="InterPro" id="IPR001304">
    <property type="entry name" value="C-type_lectin-like"/>
</dbReference>
<keyword evidence="6" id="KW-1185">Reference proteome</keyword>
<accession>A0A6H1U274</accession>
<dbReference type="Pfam" id="PF00353">
    <property type="entry name" value="HemolysinCabind"/>
    <property type="match status" value="8"/>
</dbReference>
<evidence type="ECO:0000313" key="6">
    <source>
        <dbReference type="Proteomes" id="UP000500857"/>
    </source>
</evidence>